<accession>A0A1C4H3P6</accession>
<evidence type="ECO:0000256" key="4">
    <source>
        <dbReference type="ARBA" id="ARBA00022840"/>
    </source>
</evidence>
<gene>
    <name evidence="9" type="ORF">GA0061077_0711</name>
</gene>
<reference evidence="10" key="1">
    <citation type="submission" date="2016-08" db="EMBL/GenBank/DDBJ databases">
        <authorList>
            <person name="Varghese N."/>
            <person name="Submissions Spin"/>
        </authorList>
    </citation>
    <scope>NUCLEOTIDE SEQUENCE [LARGE SCALE GENOMIC DNA]</scope>
    <source>
        <strain evidence="10">R-52791</strain>
    </source>
</reference>
<keyword evidence="10" id="KW-1185">Reference proteome</keyword>
<keyword evidence="4" id="KW-0067">ATP-binding</keyword>
<dbReference type="InterPro" id="IPR014001">
    <property type="entry name" value="Helicase_ATP-bd"/>
</dbReference>
<keyword evidence="1" id="KW-0547">Nucleotide-binding</keyword>
<sequence length="643" mass="70897">MNDSFETVPLKNAEEMSQGAAAYAKTGDQPERTFAQLGVPGPLVHVLAKDGKTVAFPIQADTLTDSLAGRDVLGRGETGSGKTLAFSIPLVARLGEQLGGSVRDTQRHDSLPHPRAMILAPTRELVNQIDEVVAPLAAAYGMRTVTVYGGVKYSRQIAQLRAGAEIVLACPGRLEDLLHQGELSVESVEITVLDEADEMADMGFLPAVQRLLEQVDRNGQRMLFSATLDHGVDKVVRQFLHEPKIHQIAPADAQVDTMTHHVFEVSQGNKYEVIRELASGKGKRILFTRTKFQAKKMAEKLVHAGIPAVDLQGNLSQNQRDRHLAAFTSDDVNVLVATDVAARGIDVSDVTMVVQTEPPEDPKSFLHRSGRTARAGESGDVVTLVLPQQRRDARQMLRRAGIKAKSEQIVPGSDKLKELVGEHAPLVEGWTLTVPVVDRKAGRSGCGRGRGHGRRDRGGRRDRMNRREGARRSFDDRKSAGSGESRRDSSRRGERDFRESFSHDDSRGNERRQEGRSERHNPRYDDGQGPIEGRSSRGNRRSRDFDSQGNAKRSRRSDYDGRVRGKGGKSRDAQRSGKRNGGYSEGYGGSYGSRRSNRSNGHGRGRDEGFEGRSSDGGQRSRKADGFRRSHSKRKLTPFRRAR</sequence>
<evidence type="ECO:0000256" key="5">
    <source>
        <dbReference type="ARBA" id="ARBA00038437"/>
    </source>
</evidence>
<dbReference type="InterPro" id="IPR001650">
    <property type="entry name" value="Helicase_C-like"/>
</dbReference>
<feature type="compositionally biased region" description="Basic residues" evidence="6">
    <location>
        <begin position="449"/>
        <end position="458"/>
    </location>
</feature>
<evidence type="ECO:0000259" key="7">
    <source>
        <dbReference type="PROSITE" id="PS51192"/>
    </source>
</evidence>
<dbReference type="CDD" id="cd00268">
    <property type="entry name" value="DEADc"/>
    <property type="match status" value="1"/>
</dbReference>
<dbReference type="GO" id="GO:0003724">
    <property type="term" value="F:RNA helicase activity"/>
    <property type="evidence" value="ECO:0007669"/>
    <property type="project" value="TreeGrafter"/>
</dbReference>
<dbReference type="InterPro" id="IPR044742">
    <property type="entry name" value="DEAD/DEAH_RhlB"/>
</dbReference>
<dbReference type="InterPro" id="IPR011545">
    <property type="entry name" value="DEAD/DEAH_box_helicase_dom"/>
</dbReference>
<protein>
    <submittedName>
        <fullName evidence="9">Superfamily II DNA and RNA helicase</fullName>
    </submittedName>
</protein>
<dbReference type="EMBL" id="FMBL01000001">
    <property type="protein sequence ID" value="SCC79403.1"/>
    <property type="molecule type" value="Genomic_DNA"/>
</dbReference>
<feature type="compositionally biased region" description="Basic and acidic residues" evidence="6">
    <location>
        <begin position="556"/>
        <end position="575"/>
    </location>
</feature>
<dbReference type="PROSITE" id="PS51192">
    <property type="entry name" value="HELICASE_ATP_BIND_1"/>
    <property type="match status" value="1"/>
</dbReference>
<dbReference type="Pfam" id="PF00270">
    <property type="entry name" value="DEAD"/>
    <property type="match status" value="1"/>
</dbReference>
<evidence type="ECO:0000256" key="3">
    <source>
        <dbReference type="ARBA" id="ARBA00022806"/>
    </source>
</evidence>
<dbReference type="PROSITE" id="PS51194">
    <property type="entry name" value="HELICASE_CTER"/>
    <property type="match status" value="1"/>
</dbReference>
<feature type="region of interest" description="Disordered" evidence="6">
    <location>
        <begin position="440"/>
        <end position="643"/>
    </location>
</feature>
<proteinExistence type="inferred from homology"/>
<dbReference type="SMART" id="SM00487">
    <property type="entry name" value="DEXDc"/>
    <property type="match status" value="1"/>
</dbReference>
<dbReference type="InterPro" id="IPR027417">
    <property type="entry name" value="P-loop_NTPase"/>
</dbReference>
<evidence type="ECO:0000256" key="6">
    <source>
        <dbReference type="SAM" id="MobiDB-lite"/>
    </source>
</evidence>
<dbReference type="SUPFAM" id="SSF52540">
    <property type="entry name" value="P-loop containing nucleoside triphosphate hydrolases"/>
    <property type="match status" value="1"/>
</dbReference>
<dbReference type="CDD" id="cd18787">
    <property type="entry name" value="SF2_C_DEAD"/>
    <property type="match status" value="1"/>
</dbReference>
<dbReference type="GO" id="GO:0003676">
    <property type="term" value="F:nucleic acid binding"/>
    <property type="evidence" value="ECO:0007669"/>
    <property type="project" value="InterPro"/>
</dbReference>
<dbReference type="Proteomes" id="UP000242610">
    <property type="component" value="Unassembled WGS sequence"/>
</dbReference>
<evidence type="ECO:0000256" key="2">
    <source>
        <dbReference type="ARBA" id="ARBA00022801"/>
    </source>
</evidence>
<evidence type="ECO:0000259" key="8">
    <source>
        <dbReference type="PROSITE" id="PS51194"/>
    </source>
</evidence>
<evidence type="ECO:0000313" key="9">
    <source>
        <dbReference type="EMBL" id="SCC79403.1"/>
    </source>
</evidence>
<dbReference type="GO" id="GO:0005829">
    <property type="term" value="C:cytosol"/>
    <property type="evidence" value="ECO:0007669"/>
    <property type="project" value="TreeGrafter"/>
</dbReference>
<feature type="domain" description="Helicase ATP-binding" evidence="7">
    <location>
        <begin position="63"/>
        <end position="246"/>
    </location>
</feature>
<dbReference type="Pfam" id="PF00271">
    <property type="entry name" value="Helicase_C"/>
    <property type="match status" value="1"/>
</dbReference>
<dbReference type="SMART" id="SM00490">
    <property type="entry name" value="HELICc"/>
    <property type="match status" value="1"/>
</dbReference>
<evidence type="ECO:0000313" key="10">
    <source>
        <dbReference type="Proteomes" id="UP000242610"/>
    </source>
</evidence>
<feature type="domain" description="Helicase C-terminal" evidence="8">
    <location>
        <begin position="269"/>
        <end position="420"/>
    </location>
</feature>
<name>A0A1C4H3P6_9BIFI</name>
<dbReference type="PANTHER" id="PTHR47959:SF13">
    <property type="entry name" value="ATP-DEPENDENT RNA HELICASE RHLE"/>
    <property type="match status" value="1"/>
</dbReference>
<dbReference type="Gene3D" id="3.40.50.300">
    <property type="entry name" value="P-loop containing nucleotide triphosphate hydrolases"/>
    <property type="match status" value="2"/>
</dbReference>
<dbReference type="AlphaFoldDB" id="A0A1C4H3P6"/>
<keyword evidence="2" id="KW-0378">Hydrolase</keyword>
<feature type="compositionally biased region" description="Basic and acidic residues" evidence="6">
    <location>
        <begin position="604"/>
        <end position="614"/>
    </location>
</feature>
<dbReference type="InterPro" id="IPR050079">
    <property type="entry name" value="DEAD_box_RNA_helicase"/>
</dbReference>
<feature type="compositionally biased region" description="Basic and acidic residues" evidence="6">
    <location>
        <begin position="459"/>
        <end position="526"/>
    </location>
</feature>
<dbReference type="STRING" id="1505727.GA0061077_0711"/>
<dbReference type="PANTHER" id="PTHR47959">
    <property type="entry name" value="ATP-DEPENDENT RNA HELICASE RHLE-RELATED"/>
    <property type="match status" value="1"/>
</dbReference>
<feature type="compositionally biased region" description="Gly residues" evidence="6">
    <location>
        <begin position="579"/>
        <end position="591"/>
    </location>
</feature>
<evidence type="ECO:0000256" key="1">
    <source>
        <dbReference type="ARBA" id="ARBA00022741"/>
    </source>
</evidence>
<keyword evidence="3 9" id="KW-0347">Helicase</keyword>
<dbReference type="GO" id="GO:0005524">
    <property type="term" value="F:ATP binding"/>
    <property type="evidence" value="ECO:0007669"/>
    <property type="project" value="UniProtKB-KW"/>
</dbReference>
<feature type="compositionally biased region" description="Basic residues" evidence="6">
    <location>
        <begin position="629"/>
        <end position="643"/>
    </location>
</feature>
<comment type="similarity">
    <text evidence="5">Belongs to the DEAD box helicase family.</text>
</comment>
<organism evidence="9 10">
    <name type="scientific">Bifidobacterium commune</name>
    <dbReference type="NCBI Taxonomy" id="1505727"/>
    <lineage>
        <taxon>Bacteria</taxon>
        <taxon>Bacillati</taxon>
        <taxon>Actinomycetota</taxon>
        <taxon>Actinomycetes</taxon>
        <taxon>Bifidobacteriales</taxon>
        <taxon>Bifidobacteriaceae</taxon>
        <taxon>Bifidobacterium</taxon>
    </lineage>
</organism>
<dbReference type="GO" id="GO:0016787">
    <property type="term" value="F:hydrolase activity"/>
    <property type="evidence" value="ECO:0007669"/>
    <property type="project" value="UniProtKB-KW"/>
</dbReference>